<dbReference type="SMART" id="SM01359">
    <property type="entry name" value="A2M_N_2"/>
    <property type="match status" value="1"/>
</dbReference>
<dbReference type="PANTHER" id="PTHR40094:SF1">
    <property type="entry name" value="UBIQUITIN DOMAIN-CONTAINING PROTEIN"/>
    <property type="match status" value="1"/>
</dbReference>
<proteinExistence type="inferred from homology"/>
<evidence type="ECO:0000256" key="2">
    <source>
        <dbReference type="SAM" id="MobiDB-lite"/>
    </source>
</evidence>
<dbReference type="OrthoDB" id="9767116at2"/>
<comment type="similarity">
    <text evidence="1">Belongs to the protease inhibitor I39 (alpha-2-macroglobulin) family. Bacterial alpha-2-macroglobulin subfamily.</text>
</comment>
<dbReference type="InterPro" id="IPR001599">
    <property type="entry name" value="Macroglobln_a2"/>
</dbReference>
<dbReference type="RefSeq" id="WP_129968865.1">
    <property type="nucleotide sequence ID" value="NZ_JACCEW010000002.1"/>
</dbReference>
<dbReference type="InterPro" id="IPR008930">
    <property type="entry name" value="Terpenoid_cyclase/PrenylTrfase"/>
</dbReference>
<sequence>MAARIVQFSPQGTVALVNQVAVKFDQDVIAFGDGQSAPPMQVQCNDAKLKGHGRWLDARSWVYAFEQTPGPGVKCTASLDPTFRSSLTQAIDGATNFSFQTGGPVLRERRPYGGRIAEDQIFALTFNGDVDPNTLEAHTHCLVEGLGEAVPVRLVTGETRRELIKAIYYWDDDSRDNPALQLVQCKRTLPADAQVRLVVDAGVATPAHPDRPSIASTKTVGIDYQVRPIFSASMTCLRENASMPCTPVSTIDVLFSAPIAFDDAARMRLKTSSGDIKPVLDEDGRHETMTRVSFEGPFPPSSTLTLTLPDGLKDDAGRLLANADQFPLQINTAAFPPLVKFSASPFGVIERFANVDPGQSEDDAPPAIPLTVRSVEADLLTRDMVASAGKVSDYRPKDDRDVLRWYARINRLESRYLTPGQISDIMHDRKMRSGSRTEKDIDVRGYSALADESGARKLQLPGAADDKVRPFEVIGVPLPQPGFHVLEIESPQLGASLLGRESSMYVRTTALVTNLAVHIKSGRDDTLAWVTTLDEGKVVADAQITVLDCHGTLLAQGRTDKHGIWHVEQNLAGDDTYCSDTQLSGIYVSARIGADHPLARGKADFAFALSSWDDGIESWRFNVPTDFQEDPTLAVHTVYDRTLLRAGETVSMKHYIRVETRHGLAAPDEANPLPDRLIIEHQGSGQRYEQPVSWIPTATGGMSSTSSFAIPESAHLGGYYVRLTDEEGRWYGSSEFRVEEFKLPLLAGNIQVNGAQAAHAGVIVAPDRLNANVQVHYVSGGPAAKLPVSLSGVMQTPSWRAPEDYDDYSFSPPADDRQDENAEGGRASGQDRVLFLDKRPVTLDAQGAGHVRLDELPPITEPRDLLFEASFFDPNGELQTLAHTVSVWPAAVQAGIKTAGWVRSGETLAVKAVALRPDGEPSAGLALTVSARQTTTYSVRKRMVGGFYSYDNHIETHDLGTVCEGSTAQNGILECNIKLDQAGSIELVARVRDEQGRISRAASRVWVSGADELWFGGDNDDRIDIIPARKAWKPGETAEFQVRMPFRHATALVAVEREGVLETHVVQLDGKSPNVRLPVKQEWGPNVYVSVLALRGRIRDVPWQSFFTWGWRAPMQWYKAFTADNDAFVAPTPFVDLSKPAFRFGVTEIRVTDDHDRLTVKVSADQDRYQIRDKVHVKIKVTLPDGKPAANGTVAFAAVDEALLELAPNRTWDLLSAMRGERSYGVRTATAQMQVVGRRHYGRKALPAGGGGGLSATRELLDTLLIWEPSLDLDENGEAELIVPLNDALTRFRMVAVADYGVDQFGTGSMDVVSTQDLQVIPGLPALVREGDQYKAMLTLRNTTERDMHLQVTAKYAGEGVKGAALASRNLDVAAGSSQTVSWDVSAPHATGRAAGTRLSWTLAAVEQRTGQSAAQENNSGRSVRPASDSLRFIQTLQPAVPVQTRQATLLAINGDKPAVELPVAVPEGAITDGHGNARGGLRIHVQSSLAGSLPAVQAWFEAYPYTCLEQQSSKAMGLLQTDTWAEIMRRLPDYLDEDGLASYFPGARYGSEVLTAYMLMASDEATKLGLDFSIPSDYLRRMQNGLLAFVQGKLQRHRWSPVRDLYMRKLAALEALSRYEPISPRLLDSIQIDPDRWPTSAVIDWMAILRRTPSIADAQEKLAQAGHVLRARMAASGTALWFADDVRNNSWWMMSGPQSNLAKLMLVGMDDSAWSDDMPKLALGLLSTQDKGAWRTTTANLLGSLALKKFAHVFEKEDVTGSVRLMLGSGSGRDMDWVKAPERGGVRSLDTMLPWGKEPESMLTLKQQGDGTAWASIQSLAAVPVIKPISAGYGLEREITPVSQAVPGKWTRGDVYRVRLEIRSEAPMNWVVLSDPIPAGATVLGSGLGRDSSIATMGEQSFDGWYGPSFVERSFEAYRAYFDYLPKGISHIEYTVRLNTAGQFALPPTRIEALYQPDLYAVLPQDGDLSVQDAGQAAQ</sequence>
<gene>
    <name evidence="5" type="ORF">H0A68_08675</name>
</gene>
<dbReference type="InterPro" id="IPR041246">
    <property type="entry name" value="Bact_MG10"/>
</dbReference>
<dbReference type="InterPro" id="IPR021868">
    <property type="entry name" value="Alpha_2_Macroglob_MG3"/>
</dbReference>
<accession>A0A853F8I1</accession>
<dbReference type="SUPFAM" id="SSF48239">
    <property type="entry name" value="Terpenoid cyclases/Protein prenyltransferases"/>
    <property type="match status" value="1"/>
</dbReference>
<dbReference type="Pfam" id="PF11974">
    <property type="entry name" value="bMG3"/>
    <property type="match status" value="1"/>
</dbReference>
<dbReference type="Pfam" id="PF17973">
    <property type="entry name" value="bMG10"/>
    <property type="match status" value="1"/>
</dbReference>
<dbReference type="InterPro" id="IPR051802">
    <property type="entry name" value="YfhM-like"/>
</dbReference>
<keyword evidence="6" id="KW-1185">Reference proteome</keyword>
<name>A0A853F8I1_9BURK</name>
<dbReference type="Pfam" id="PF00207">
    <property type="entry name" value="A2M"/>
    <property type="match status" value="1"/>
</dbReference>
<dbReference type="Pfam" id="PF07703">
    <property type="entry name" value="A2M_BRD"/>
    <property type="match status" value="1"/>
</dbReference>
<evidence type="ECO:0000259" key="4">
    <source>
        <dbReference type="SMART" id="SM01360"/>
    </source>
</evidence>
<evidence type="ECO:0000313" key="6">
    <source>
        <dbReference type="Proteomes" id="UP000580517"/>
    </source>
</evidence>
<dbReference type="SMART" id="SM01360">
    <property type="entry name" value="A2M"/>
    <property type="match status" value="1"/>
</dbReference>
<dbReference type="GO" id="GO:0004866">
    <property type="term" value="F:endopeptidase inhibitor activity"/>
    <property type="evidence" value="ECO:0007669"/>
    <property type="project" value="InterPro"/>
</dbReference>
<dbReference type="PANTHER" id="PTHR40094">
    <property type="entry name" value="ALPHA-2-MACROGLOBULIN HOMOLOG"/>
    <property type="match status" value="1"/>
</dbReference>
<dbReference type="EMBL" id="JACCEW010000002">
    <property type="protein sequence ID" value="NYT36945.1"/>
    <property type="molecule type" value="Genomic_DNA"/>
</dbReference>
<dbReference type="Proteomes" id="UP000580517">
    <property type="component" value="Unassembled WGS sequence"/>
</dbReference>
<feature type="domain" description="Alpha-2-macroglobulin" evidence="4">
    <location>
        <begin position="1264"/>
        <end position="1354"/>
    </location>
</feature>
<dbReference type="Pfam" id="PF01835">
    <property type="entry name" value="MG2"/>
    <property type="match status" value="1"/>
</dbReference>
<evidence type="ECO:0000259" key="3">
    <source>
        <dbReference type="SMART" id="SM01359"/>
    </source>
</evidence>
<evidence type="ECO:0000256" key="1">
    <source>
        <dbReference type="ARBA" id="ARBA00010556"/>
    </source>
</evidence>
<feature type="domain" description="Alpha-2-macroglobulin bait region" evidence="3">
    <location>
        <begin position="1023"/>
        <end position="1206"/>
    </location>
</feature>
<evidence type="ECO:0000313" key="5">
    <source>
        <dbReference type="EMBL" id="NYT36945.1"/>
    </source>
</evidence>
<feature type="region of interest" description="Disordered" evidence="2">
    <location>
        <begin position="803"/>
        <end position="830"/>
    </location>
</feature>
<organism evidence="5 6">
    <name type="scientific">Allopusillimonas soli</name>
    <dbReference type="NCBI Taxonomy" id="659016"/>
    <lineage>
        <taxon>Bacteria</taxon>
        <taxon>Pseudomonadati</taxon>
        <taxon>Pseudomonadota</taxon>
        <taxon>Betaproteobacteria</taxon>
        <taxon>Burkholderiales</taxon>
        <taxon>Alcaligenaceae</taxon>
        <taxon>Allopusillimonas</taxon>
    </lineage>
</organism>
<dbReference type="InterPro" id="IPR011625">
    <property type="entry name" value="A2M_N_BRD"/>
</dbReference>
<dbReference type="Gene3D" id="2.60.40.1930">
    <property type="match status" value="1"/>
</dbReference>
<protein>
    <submittedName>
        <fullName evidence="5">Alpha-2-macroglobulin</fullName>
    </submittedName>
</protein>
<dbReference type="InterPro" id="IPR002890">
    <property type="entry name" value="MG2"/>
</dbReference>
<reference evidence="5 6" key="1">
    <citation type="submission" date="2020-07" db="EMBL/GenBank/DDBJ databases">
        <title>Taxonomic revisions and descriptions of new bacterial species based on genomic comparisons in the high-G+C-content subgroup of the family Alcaligenaceae.</title>
        <authorList>
            <person name="Szabo A."/>
            <person name="Felfoldi T."/>
        </authorList>
    </citation>
    <scope>NUCLEOTIDE SEQUENCE [LARGE SCALE GENOMIC DNA]</scope>
    <source>
        <strain evidence="5 6">DSM 25264</strain>
    </source>
</reference>
<comment type="caution">
    <text evidence="5">The sequence shown here is derived from an EMBL/GenBank/DDBJ whole genome shotgun (WGS) entry which is preliminary data.</text>
</comment>